<comment type="caution">
    <text evidence="2">The sequence shown here is derived from an EMBL/GenBank/DDBJ whole genome shotgun (WGS) entry which is preliminary data.</text>
</comment>
<reference evidence="2" key="1">
    <citation type="journal article" date="2019" name="Sci. Rep.">
        <title>Draft genome of Tanacetum cinerariifolium, the natural source of mosquito coil.</title>
        <authorList>
            <person name="Yamashiro T."/>
            <person name="Shiraishi A."/>
            <person name="Satake H."/>
            <person name="Nakayama K."/>
        </authorList>
    </citation>
    <scope>NUCLEOTIDE SEQUENCE</scope>
</reference>
<proteinExistence type="predicted"/>
<protein>
    <submittedName>
        <fullName evidence="2">Uncharacterized protein</fullName>
    </submittedName>
</protein>
<feature type="compositionally biased region" description="Basic and acidic residues" evidence="1">
    <location>
        <begin position="179"/>
        <end position="189"/>
    </location>
</feature>
<evidence type="ECO:0000313" key="2">
    <source>
        <dbReference type="EMBL" id="GFA73776.1"/>
    </source>
</evidence>
<dbReference type="EMBL" id="BKCJ010478478">
    <property type="protein sequence ID" value="GFA73776.1"/>
    <property type="molecule type" value="Genomic_DNA"/>
</dbReference>
<feature type="compositionally biased region" description="Polar residues" evidence="1">
    <location>
        <begin position="140"/>
        <end position="155"/>
    </location>
</feature>
<dbReference type="AlphaFoldDB" id="A0A699K749"/>
<accession>A0A699K749</accession>
<feature type="region of interest" description="Disordered" evidence="1">
    <location>
        <begin position="128"/>
        <end position="189"/>
    </location>
</feature>
<feature type="non-terminal residue" evidence="2">
    <location>
        <position position="202"/>
    </location>
</feature>
<sequence length="202" mass="22638">MATTIDQQVALDEALVPSTKRLRIGRSNFRLPSDIQSKESTLQVVYNVLRRCPFFQAFLVTSDVPKIYMQEFWATAIVHHHSIRFKMNNKNTSSIWNYLGTCYMSIQGNTTAYKEYYAYATGVAAPKPKASAKKKKGDSDTSLTPHIVTPTSITTAAPVPRLSAAAKGKQPTRATTHTEPTDVERTEAEQLEIVLRRSRQET</sequence>
<organism evidence="2">
    <name type="scientific">Tanacetum cinerariifolium</name>
    <name type="common">Dalmatian daisy</name>
    <name type="synonym">Chrysanthemum cinerariifolium</name>
    <dbReference type="NCBI Taxonomy" id="118510"/>
    <lineage>
        <taxon>Eukaryota</taxon>
        <taxon>Viridiplantae</taxon>
        <taxon>Streptophyta</taxon>
        <taxon>Embryophyta</taxon>
        <taxon>Tracheophyta</taxon>
        <taxon>Spermatophyta</taxon>
        <taxon>Magnoliopsida</taxon>
        <taxon>eudicotyledons</taxon>
        <taxon>Gunneridae</taxon>
        <taxon>Pentapetalae</taxon>
        <taxon>asterids</taxon>
        <taxon>campanulids</taxon>
        <taxon>Asterales</taxon>
        <taxon>Asteraceae</taxon>
        <taxon>Asteroideae</taxon>
        <taxon>Anthemideae</taxon>
        <taxon>Anthemidinae</taxon>
        <taxon>Tanacetum</taxon>
    </lineage>
</organism>
<gene>
    <name evidence="2" type="ORF">Tci_645748</name>
</gene>
<name>A0A699K749_TANCI</name>
<evidence type="ECO:0000256" key="1">
    <source>
        <dbReference type="SAM" id="MobiDB-lite"/>
    </source>
</evidence>